<evidence type="ECO:0000313" key="1">
    <source>
        <dbReference type="EMBL" id="TCQ08048.1"/>
    </source>
</evidence>
<dbReference type="OrthoDB" id="9815825at2"/>
<name>A0A4R2TVN0_9FIRM</name>
<dbReference type="AlphaFoldDB" id="A0A4R2TVN0"/>
<evidence type="ECO:0000313" key="2">
    <source>
        <dbReference type="Proteomes" id="UP000295504"/>
    </source>
</evidence>
<protein>
    <submittedName>
        <fullName evidence="1">Uncharacterized protein</fullName>
    </submittedName>
</protein>
<organism evidence="1 2">
    <name type="scientific">Serpentinicella alkaliphila</name>
    <dbReference type="NCBI Taxonomy" id="1734049"/>
    <lineage>
        <taxon>Bacteria</taxon>
        <taxon>Bacillati</taxon>
        <taxon>Bacillota</taxon>
        <taxon>Clostridia</taxon>
        <taxon>Peptostreptococcales</taxon>
        <taxon>Natronincolaceae</taxon>
        <taxon>Serpentinicella</taxon>
    </lineage>
</organism>
<gene>
    <name evidence="1" type="ORF">EDD79_1001134</name>
</gene>
<proteinExistence type="predicted"/>
<keyword evidence="2" id="KW-1185">Reference proteome</keyword>
<dbReference type="RefSeq" id="WP_132847220.1">
    <property type="nucleotide sequence ID" value="NZ_CP058648.1"/>
</dbReference>
<sequence>MQRAFGILRYARIAEWETILAIMKSDYAEFYVLEIKSQAKKDGCQKNLCSDKVYENYEKLLMDKEIHCFMHFFAKRSIKRMV</sequence>
<dbReference type="Proteomes" id="UP000295504">
    <property type="component" value="Unassembled WGS sequence"/>
</dbReference>
<reference evidence="1 2" key="1">
    <citation type="submission" date="2019-03" db="EMBL/GenBank/DDBJ databases">
        <title>Genomic Encyclopedia of Type Strains, Phase IV (KMG-IV): sequencing the most valuable type-strain genomes for metagenomic binning, comparative biology and taxonomic classification.</title>
        <authorList>
            <person name="Goeker M."/>
        </authorList>
    </citation>
    <scope>NUCLEOTIDE SEQUENCE [LARGE SCALE GENOMIC DNA]</scope>
    <source>
        <strain evidence="1 2">DSM 100013</strain>
    </source>
</reference>
<dbReference type="EMBL" id="SLYC01000001">
    <property type="protein sequence ID" value="TCQ08048.1"/>
    <property type="molecule type" value="Genomic_DNA"/>
</dbReference>
<comment type="caution">
    <text evidence="1">The sequence shown here is derived from an EMBL/GenBank/DDBJ whole genome shotgun (WGS) entry which is preliminary data.</text>
</comment>
<accession>A0A4R2TVN0</accession>